<name>A0A2T3J4G8_9GAMM</name>
<evidence type="ECO:0000313" key="8">
    <source>
        <dbReference type="Proteomes" id="UP000241222"/>
    </source>
</evidence>
<dbReference type="GO" id="GO:0016301">
    <property type="term" value="F:kinase activity"/>
    <property type="evidence" value="ECO:0007669"/>
    <property type="project" value="UniProtKB-KW"/>
</dbReference>
<evidence type="ECO:0000256" key="4">
    <source>
        <dbReference type="ARBA" id="ARBA00022777"/>
    </source>
</evidence>
<dbReference type="EMBL" id="PYMH01000001">
    <property type="protein sequence ID" value="PSU36185.1"/>
    <property type="molecule type" value="Genomic_DNA"/>
</dbReference>
<gene>
    <name evidence="7" type="ORF">C9I99_04075</name>
</gene>
<dbReference type="InterPro" id="IPR050306">
    <property type="entry name" value="PfkB_Carbo_kinase"/>
</dbReference>
<keyword evidence="2" id="KW-0808">Transferase</keyword>
<proteinExistence type="inferred from homology"/>
<dbReference type="InterPro" id="IPR029056">
    <property type="entry name" value="Ribokinase-like"/>
</dbReference>
<dbReference type="Proteomes" id="UP000241222">
    <property type="component" value="Unassembled WGS sequence"/>
</dbReference>
<dbReference type="PROSITE" id="PS00584">
    <property type="entry name" value="PFKB_KINASES_2"/>
    <property type="match status" value="1"/>
</dbReference>
<protein>
    <submittedName>
        <fullName evidence="7">Ribokinase</fullName>
    </submittedName>
</protein>
<dbReference type="Gene3D" id="3.40.1190.20">
    <property type="match status" value="1"/>
</dbReference>
<comment type="caution">
    <text evidence="7">The sequence shown here is derived from an EMBL/GenBank/DDBJ whole genome shotgun (WGS) entry which is preliminary data.</text>
</comment>
<dbReference type="GO" id="GO:0005524">
    <property type="term" value="F:ATP binding"/>
    <property type="evidence" value="ECO:0007669"/>
    <property type="project" value="UniProtKB-KW"/>
</dbReference>
<keyword evidence="8" id="KW-1185">Reference proteome</keyword>
<evidence type="ECO:0000259" key="6">
    <source>
        <dbReference type="Pfam" id="PF00294"/>
    </source>
</evidence>
<keyword evidence="4 7" id="KW-0418">Kinase</keyword>
<feature type="domain" description="Carbohydrate kinase PfkB" evidence="6">
    <location>
        <begin position="2"/>
        <end position="289"/>
    </location>
</feature>
<evidence type="ECO:0000256" key="2">
    <source>
        <dbReference type="ARBA" id="ARBA00022679"/>
    </source>
</evidence>
<reference evidence="7 8" key="1">
    <citation type="submission" date="2018-03" db="EMBL/GenBank/DDBJ databases">
        <title>Whole genome sequencing of Histamine producing bacteria.</title>
        <authorList>
            <person name="Butler K."/>
        </authorList>
    </citation>
    <scope>NUCLEOTIDE SEQUENCE [LARGE SCALE GENOMIC DNA]</scope>
    <source>
        <strain evidence="7 8">JCM 13586</strain>
    </source>
</reference>
<dbReference type="InterPro" id="IPR002173">
    <property type="entry name" value="Carboh/pur_kinase_PfkB_CS"/>
</dbReference>
<sequence length="302" mass="31877">MANVMLVANLNCDRVLQLKESLQVGGRHHYQDLGRRLGGGGANSGLALVYAGHHVALVSQVGRDETADWLLAEASLKGLNCSLLQRNDIATPELMLLMTPDGERTIIRPERPAFSLGPAPDFSRWNSIYINSSAEGVEQWAKAALTQQPHAEQANGKRHAVLVVAQLPKSDSQRPCHVLITSQSDLDAHILASGKVTASCYAAPFQYAQSIAGKSLKYFIVTDGEKGATAYCESGQECVSAVAADVVDTTGAGDAFAAGVINGLLAELSITESMTVGAQWAAIAVATASSVPGDEFQAFLTK</sequence>
<accession>A0A2T3J4G8</accession>
<keyword evidence="5" id="KW-0067">ATP-binding</keyword>
<keyword evidence="3" id="KW-0547">Nucleotide-binding</keyword>
<dbReference type="PANTHER" id="PTHR43085:SF1">
    <property type="entry name" value="PSEUDOURIDINE KINASE-RELATED"/>
    <property type="match status" value="1"/>
</dbReference>
<dbReference type="SUPFAM" id="SSF53613">
    <property type="entry name" value="Ribokinase-like"/>
    <property type="match status" value="1"/>
</dbReference>
<dbReference type="AlphaFoldDB" id="A0A2T3J4G8"/>
<organism evidence="7 8">
    <name type="scientific">Photobacterium lutimaris</name>
    <dbReference type="NCBI Taxonomy" id="388278"/>
    <lineage>
        <taxon>Bacteria</taxon>
        <taxon>Pseudomonadati</taxon>
        <taxon>Pseudomonadota</taxon>
        <taxon>Gammaproteobacteria</taxon>
        <taxon>Vibrionales</taxon>
        <taxon>Vibrionaceae</taxon>
        <taxon>Photobacterium</taxon>
    </lineage>
</organism>
<dbReference type="InterPro" id="IPR011611">
    <property type="entry name" value="PfkB_dom"/>
</dbReference>
<evidence type="ECO:0000313" key="7">
    <source>
        <dbReference type="EMBL" id="PSU36185.1"/>
    </source>
</evidence>
<dbReference type="PANTHER" id="PTHR43085">
    <property type="entry name" value="HEXOKINASE FAMILY MEMBER"/>
    <property type="match status" value="1"/>
</dbReference>
<dbReference type="Pfam" id="PF00294">
    <property type="entry name" value="PfkB"/>
    <property type="match status" value="1"/>
</dbReference>
<evidence type="ECO:0000256" key="3">
    <source>
        <dbReference type="ARBA" id="ARBA00022741"/>
    </source>
</evidence>
<dbReference type="OrthoDB" id="6212648at2"/>
<evidence type="ECO:0000256" key="5">
    <source>
        <dbReference type="ARBA" id="ARBA00022840"/>
    </source>
</evidence>
<comment type="similarity">
    <text evidence="1">Belongs to the carbohydrate kinase PfkB family.</text>
</comment>
<evidence type="ECO:0000256" key="1">
    <source>
        <dbReference type="ARBA" id="ARBA00010688"/>
    </source>
</evidence>